<evidence type="ECO:0000256" key="1">
    <source>
        <dbReference type="ARBA" id="ARBA00004635"/>
    </source>
</evidence>
<evidence type="ECO:0000256" key="7">
    <source>
        <dbReference type="ARBA" id="ARBA00022801"/>
    </source>
</evidence>
<dbReference type="GO" id="GO:0007601">
    <property type="term" value="P:visual perception"/>
    <property type="evidence" value="ECO:0007669"/>
    <property type="project" value="UniProtKB-KW"/>
</dbReference>
<dbReference type="InterPro" id="IPR036971">
    <property type="entry name" value="PDEase_catalytic_dom_sf"/>
</dbReference>
<reference evidence="19" key="2">
    <citation type="submission" date="2025-08" db="UniProtKB">
        <authorList>
            <consortium name="Ensembl"/>
        </authorList>
    </citation>
    <scope>IDENTIFICATION</scope>
</reference>
<feature type="binding site" evidence="13">
    <location>
        <position position="723"/>
    </location>
    <ligand>
        <name>AMP</name>
        <dbReference type="ChEBI" id="CHEBI:456215"/>
    </ligand>
</feature>
<feature type="coiled-coil region" evidence="16">
    <location>
        <begin position="435"/>
        <end position="462"/>
    </location>
</feature>
<dbReference type="EC" id="3.1.4.-" evidence="15"/>
<keyword evidence="11" id="KW-0844">Vision</keyword>
<evidence type="ECO:0000256" key="9">
    <source>
        <dbReference type="ARBA" id="ARBA00023288"/>
    </source>
</evidence>
<dbReference type="KEGG" id="mlf:102442775"/>
<dbReference type="GO" id="GO:0046549">
    <property type="term" value="P:retinal cone cell development"/>
    <property type="evidence" value="ECO:0007669"/>
    <property type="project" value="Ensembl"/>
</dbReference>
<evidence type="ECO:0000256" key="10">
    <source>
        <dbReference type="ARBA" id="ARBA00023289"/>
    </source>
</evidence>
<evidence type="ECO:0000256" key="6">
    <source>
        <dbReference type="ARBA" id="ARBA00022737"/>
    </source>
</evidence>
<dbReference type="CDD" id="cd00077">
    <property type="entry name" value="HDc"/>
    <property type="match status" value="1"/>
</dbReference>
<keyword evidence="3" id="KW-0140">cGMP</keyword>
<dbReference type="PANTHER" id="PTHR11347">
    <property type="entry name" value="CYCLIC NUCLEOTIDE PHOSPHODIESTERASE"/>
    <property type="match status" value="1"/>
</dbReference>
<dbReference type="GO" id="GO:0046872">
    <property type="term" value="F:metal ion binding"/>
    <property type="evidence" value="ECO:0007669"/>
    <property type="project" value="UniProtKB-KW"/>
</dbReference>
<dbReference type="GO" id="GO:0004114">
    <property type="term" value="F:3',5'-cyclic-nucleotide phosphodiesterase activity"/>
    <property type="evidence" value="ECO:0007669"/>
    <property type="project" value="InterPro"/>
</dbReference>
<dbReference type="InterPro" id="IPR002073">
    <property type="entry name" value="PDEase_catalytic_dom"/>
</dbReference>
<evidence type="ECO:0000256" key="13">
    <source>
        <dbReference type="PIRSR" id="PIRSR623088-2"/>
    </source>
</evidence>
<dbReference type="Ensembl" id="ENSMLUT00000003873.2">
    <property type="protein sequence ID" value="ENSMLUP00000003529.2"/>
    <property type="gene ID" value="ENSMLUG00000003860.2"/>
</dbReference>
<dbReference type="GeneTree" id="ENSGT00940000157825"/>
<reference evidence="19" key="3">
    <citation type="submission" date="2025-09" db="UniProtKB">
        <authorList>
            <consortium name="Ensembl"/>
        </authorList>
    </citation>
    <scope>IDENTIFICATION</scope>
</reference>
<keyword evidence="10" id="KW-0636">Prenylation</keyword>
<dbReference type="InterPro" id="IPR023174">
    <property type="entry name" value="PDEase_CS"/>
</dbReference>
<dbReference type="OMA" id="LICNMMN"/>
<keyword evidence="6" id="KW-0677">Repeat</keyword>
<feature type="region of interest" description="Disordered" evidence="17">
    <location>
        <begin position="829"/>
        <end position="861"/>
    </location>
</feature>
<dbReference type="eggNOG" id="KOG3689">
    <property type="taxonomic scope" value="Eukaryota"/>
</dbReference>
<dbReference type="Gene3D" id="3.30.450.40">
    <property type="match status" value="2"/>
</dbReference>
<comment type="subcellular location">
    <subcellularLocation>
        <location evidence="1">Membrane</location>
        <topology evidence="1">Lipid-anchor</topology>
    </subcellularLocation>
</comment>
<keyword evidence="20" id="KW-1185">Reference proteome</keyword>
<name>G1P154_MYOLU</name>
<dbReference type="GO" id="GO:0007603">
    <property type="term" value="P:phototransduction, visible light"/>
    <property type="evidence" value="ECO:0007669"/>
    <property type="project" value="Ensembl"/>
</dbReference>
<dbReference type="OrthoDB" id="546632at2759"/>
<dbReference type="EMBL" id="AAPE02020174">
    <property type="status" value="NOT_ANNOTATED_CDS"/>
    <property type="molecule type" value="Genomic_DNA"/>
</dbReference>
<dbReference type="SMART" id="SM00065">
    <property type="entry name" value="GAF"/>
    <property type="match status" value="2"/>
</dbReference>
<reference evidence="19 20" key="1">
    <citation type="journal article" date="2011" name="Nature">
        <title>A high-resolution map of human evolutionary constraint using 29 mammals.</title>
        <authorList>
            <person name="Lindblad-Toh K."/>
            <person name="Garber M."/>
            <person name="Zuk O."/>
            <person name="Lin M.F."/>
            <person name="Parker B.J."/>
            <person name="Washietl S."/>
            <person name="Kheradpour P."/>
            <person name="Ernst J."/>
            <person name="Jordan G."/>
            <person name="Mauceli E."/>
            <person name="Ward L.D."/>
            <person name="Lowe C.B."/>
            <person name="Holloway A.K."/>
            <person name="Clamp M."/>
            <person name="Gnerre S."/>
            <person name="Alfoldi J."/>
            <person name="Beal K."/>
            <person name="Chang J."/>
            <person name="Clawson H."/>
            <person name="Cuff J."/>
            <person name="Di Palma F."/>
            <person name="Fitzgerald S."/>
            <person name="Flicek P."/>
            <person name="Guttman M."/>
            <person name="Hubisz M.J."/>
            <person name="Jaffe D.B."/>
            <person name="Jungreis I."/>
            <person name="Kent W.J."/>
            <person name="Kostka D."/>
            <person name="Lara M."/>
            <person name="Martins A.L."/>
            <person name="Massingham T."/>
            <person name="Moltke I."/>
            <person name="Raney B.J."/>
            <person name="Rasmussen M.D."/>
            <person name="Robinson J."/>
            <person name="Stark A."/>
            <person name="Vilella A.J."/>
            <person name="Wen J."/>
            <person name="Xie X."/>
            <person name="Zody M.C."/>
            <person name="Baldwin J."/>
            <person name="Bloom T."/>
            <person name="Chin C.W."/>
            <person name="Heiman D."/>
            <person name="Nicol R."/>
            <person name="Nusbaum C."/>
            <person name="Young S."/>
            <person name="Wilkinson J."/>
            <person name="Worley K.C."/>
            <person name="Kovar C.L."/>
            <person name="Muzny D.M."/>
            <person name="Gibbs R.A."/>
            <person name="Cree A."/>
            <person name="Dihn H.H."/>
            <person name="Fowler G."/>
            <person name="Jhangiani S."/>
            <person name="Joshi V."/>
            <person name="Lee S."/>
            <person name="Lewis L.R."/>
            <person name="Nazareth L.V."/>
            <person name="Okwuonu G."/>
            <person name="Santibanez J."/>
            <person name="Warren W.C."/>
            <person name="Mardis E.R."/>
            <person name="Weinstock G.M."/>
            <person name="Wilson R.K."/>
            <person name="Delehaunty K."/>
            <person name="Dooling D."/>
            <person name="Fronik C."/>
            <person name="Fulton L."/>
            <person name="Fulton B."/>
            <person name="Graves T."/>
            <person name="Minx P."/>
            <person name="Sodergren E."/>
            <person name="Birney E."/>
            <person name="Margulies E.H."/>
            <person name="Herrero J."/>
            <person name="Green E.D."/>
            <person name="Haussler D."/>
            <person name="Siepel A."/>
            <person name="Goldman N."/>
            <person name="Pollard K.S."/>
            <person name="Pedersen J.S."/>
            <person name="Lander E.S."/>
            <person name="Kellis M."/>
        </authorList>
    </citation>
    <scope>NUCLEOTIDE SEQUENCE [LARGE SCALE GENOMIC DNA]</scope>
</reference>
<proteinExistence type="inferred from homology"/>
<evidence type="ECO:0000256" key="14">
    <source>
        <dbReference type="PIRSR" id="PIRSR623088-3"/>
    </source>
</evidence>
<comment type="similarity">
    <text evidence="2 15">Belongs to the cyclic nucleotide phosphodiesterase family.</text>
</comment>
<evidence type="ECO:0000256" key="3">
    <source>
        <dbReference type="ARBA" id="ARBA00022535"/>
    </source>
</evidence>
<feature type="binding site" evidence="14">
    <location>
        <position position="603"/>
    </location>
    <ligand>
        <name>Zn(2+)</name>
        <dbReference type="ChEBI" id="CHEBI:29105"/>
        <label>2</label>
    </ligand>
</feature>
<dbReference type="CTD" id="5146"/>
<feature type="compositionally biased region" description="Polar residues" evidence="17">
    <location>
        <begin position="42"/>
        <end position="53"/>
    </location>
</feature>
<evidence type="ECO:0000313" key="19">
    <source>
        <dbReference type="Ensembl" id="ENSMLUP00000003529.2"/>
    </source>
</evidence>
<dbReference type="PRINTS" id="PR00387">
    <property type="entry name" value="PDIESTERASE1"/>
</dbReference>
<evidence type="ECO:0000256" key="4">
    <source>
        <dbReference type="ARBA" id="ARBA00022606"/>
    </source>
</evidence>
<feature type="region of interest" description="Disordered" evidence="17">
    <location>
        <begin position="34"/>
        <end position="53"/>
    </location>
</feature>
<keyword evidence="7 15" id="KW-0378">Hydrolase</keyword>
<dbReference type="GeneID" id="102442775"/>
<dbReference type="GO" id="GO:0097381">
    <property type="term" value="C:photoreceptor disc membrane"/>
    <property type="evidence" value="ECO:0007669"/>
    <property type="project" value="UniProtKB-ARBA"/>
</dbReference>
<dbReference type="Proteomes" id="UP000001074">
    <property type="component" value="Unassembled WGS sequence"/>
</dbReference>
<feature type="binding site" evidence="13">
    <location>
        <position position="776"/>
    </location>
    <ligand>
        <name>AMP</name>
        <dbReference type="ChEBI" id="CHEBI:456215"/>
    </ligand>
</feature>
<evidence type="ECO:0000256" key="12">
    <source>
        <dbReference type="PIRSR" id="PIRSR623088-1"/>
    </source>
</evidence>
<comment type="cofactor">
    <cofactor evidence="15">
        <name>a divalent metal cation</name>
        <dbReference type="ChEBI" id="CHEBI:60240"/>
    </cofactor>
    <text evidence="15">Binds 2 divalent metal cations per subunit. Site 1 may preferentially bind zinc ions, while site 2 has a preference for magnesium and/or manganese ions.</text>
</comment>
<dbReference type="SUPFAM" id="SSF55781">
    <property type="entry name" value="GAF domain-like"/>
    <property type="match status" value="2"/>
</dbReference>
<dbReference type="FunFam" id="3.30.450.40:FF:000010">
    <property type="entry name" value="Phosphodiesterase"/>
    <property type="match status" value="1"/>
</dbReference>
<keyword evidence="8" id="KW-0472">Membrane</keyword>
<feature type="binding site" evidence="13">
    <location>
        <begin position="562"/>
        <end position="566"/>
    </location>
    <ligand>
        <name>AMP</name>
        <dbReference type="ChEBI" id="CHEBI:456215"/>
    </ligand>
</feature>
<keyword evidence="9" id="KW-0449">Lipoprotein</keyword>
<dbReference type="Gene3D" id="1.10.1300.10">
    <property type="entry name" value="3'5'-cyclic nucleotide phosphodiesterase, catalytic domain"/>
    <property type="match status" value="1"/>
</dbReference>
<dbReference type="EMBL" id="AAPE02020175">
    <property type="status" value="NOT_ANNOTATED_CDS"/>
    <property type="molecule type" value="Genomic_DNA"/>
</dbReference>
<feature type="domain" description="PDEase" evidence="18">
    <location>
        <begin position="486"/>
        <end position="819"/>
    </location>
</feature>
<evidence type="ECO:0000256" key="8">
    <source>
        <dbReference type="ARBA" id="ARBA00023136"/>
    </source>
</evidence>
<dbReference type="Pfam" id="PF01590">
    <property type="entry name" value="GAF"/>
    <property type="match status" value="2"/>
</dbReference>
<dbReference type="FunCoup" id="G1P154">
    <property type="interactions" value="30"/>
</dbReference>
<dbReference type="SUPFAM" id="SSF109604">
    <property type="entry name" value="HD-domain/PDEase-like"/>
    <property type="match status" value="1"/>
</dbReference>
<feature type="binding site" evidence="14">
    <location>
        <position position="566"/>
    </location>
    <ligand>
        <name>Zn(2+)</name>
        <dbReference type="ChEBI" id="CHEBI:29105"/>
        <label>1</label>
    </ligand>
</feature>
<keyword evidence="4" id="KW-0716">Sensory transduction</keyword>
<dbReference type="FunFam" id="3.30.450.40:FF:000001">
    <property type="entry name" value="Phosphodiesterase"/>
    <property type="match status" value="1"/>
</dbReference>
<evidence type="ECO:0000256" key="17">
    <source>
        <dbReference type="SAM" id="MobiDB-lite"/>
    </source>
</evidence>
<protein>
    <recommendedName>
        <fullName evidence="15">Phosphodiesterase</fullName>
        <ecNumber evidence="15">3.1.4.-</ecNumber>
    </recommendedName>
</protein>
<dbReference type="PROSITE" id="PS00126">
    <property type="entry name" value="PDEASE_I_1"/>
    <property type="match status" value="1"/>
</dbReference>
<feature type="active site" description="Proton donor" evidence="12">
    <location>
        <position position="562"/>
    </location>
</feature>
<keyword evidence="5 14" id="KW-0479">Metal-binding</keyword>
<evidence type="ECO:0000259" key="18">
    <source>
        <dbReference type="PROSITE" id="PS51845"/>
    </source>
</evidence>
<dbReference type="InterPro" id="IPR003018">
    <property type="entry name" value="GAF"/>
</dbReference>
<dbReference type="HOGENOM" id="CLU_006980_2_0_1"/>
<evidence type="ECO:0000256" key="11">
    <source>
        <dbReference type="ARBA" id="ARBA00023305"/>
    </source>
</evidence>
<keyword evidence="16" id="KW-0175">Coiled coil</keyword>
<gene>
    <name evidence="19" type="primary">PDE6C</name>
</gene>
<dbReference type="GO" id="GO:0042622">
    <property type="term" value="C:photoreceptor outer segment membrane"/>
    <property type="evidence" value="ECO:0007669"/>
    <property type="project" value="UniProtKB-ARBA"/>
</dbReference>
<dbReference type="InterPro" id="IPR023088">
    <property type="entry name" value="PDEase"/>
</dbReference>
<feature type="binding site" evidence="13">
    <location>
        <position position="603"/>
    </location>
    <ligand>
        <name>AMP</name>
        <dbReference type="ChEBI" id="CHEBI:456215"/>
    </ligand>
</feature>
<dbReference type="SMART" id="SM00471">
    <property type="entry name" value="HDc"/>
    <property type="match status" value="1"/>
</dbReference>
<evidence type="ECO:0000256" key="2">
    <source>
        <dbReference type="ARBA" id="ARBA00007648"/>
    </source>
</evidence>
<dbReference type="FunFam" id="1.10.1300.10:FF:000005">
    <property type="entry name" value="Phosphodiesterase"/>
    <property type="match status" value="1"/>
</dbReference>
<dbReference type="STRING" id="59463.ENSMLUP00000003529"/>
<accession>G1P154</accession>
<evidence type="ECO:0000256" key="16">
    <source>
        <dbReference type="SAM" id="Coils"/>
    </source>
</evidence>
<organism evidence="19 20">
    <name type="scientific">Myotis lucifugus</name>
    <name type="common">Little brown bat</name>
    <dbReference type="NCBI Taxonomy" id="59463"/>
    <lineage>
        <taxon>Eukaryota</taxon>
        <taxon>Metazoa</taxon>
        <taxon>Chordata</taxon>
        <taxon>Craniata</taxon>
        <taxon>Vertebrata</taxon>
        <taxon>Euteleostomi</taxon>
        <taxon>Mammalia</taxon>
        <taxon>Eutheria</taxon>
        <taxon>Laurasiatheria</taxon>
        <taxon>Chiroptera</taxon>
        <taxon>Yangochiroptera</taxon>
        <taxon>Vespertilionidae</taxon>
        <taxon>Myotis</taxon>
    </lineage>
</organism>
<dbReference type="InterPro" id="IPR003607">
    <property type="entry name" value="HD/PDEase_dom"/>
</dbReference>
<dbReference type="Pfam" id="PF00233">
    <property type="entry name" value="PDEase_I"/>
    <property type="match status" value="1"/>
</dbReference>
<dbReference type="RefSeq" id="XP_006090080.1">
    <property type="nucleotide sequence ID" value="XM_006090018.3"/>
</dbReference>
<evidence type="ECO:0000256" key="15">
    <source>
        <dbReference type="RuleBase" id="RU363067"/>
    </source>
</evidence>
<dbReference type="PROSITE" id="PS51845">
    <property type="entry name" value="PDEASE_I_2"/>
    <property type="match status" value="1"/>
</dbReference>
<dbReference type="InterPro" id="IPR029016">
    <property type="entry name" value="GAF-like_dom_sf"/>
</dbReference>
<evidence type="ECO:0000256" key="5">
    <source>
        <dbReference type="ARBA" id="ARBA00022723"/>
    </source>
</evidence>
<feature type="binding site" evidence="14">
    <location>
        <position position="603"/>
    </location>
    <ligand>
        <name>Zn(2+)</name>
        <dbReference type="ChEBI" id="CHEBI:29105"/>
        <label>1</label>
    </ligand>
</feature>
<sequence>MGEVSQEAVESYLEDHPGFAKEYFHKKLRTGALGEASEHSEVQGQASGSSPGLSTEEEAALCLELFQAMQEEAGSAEPAAHLVLQRLARLLRADRCSLFLCRARNGSPEVASRLLDVTPTSKFEDNLVVPDREVVFPLDIGIVGWVAHSKKALNVPDVTKNSHFSDFMDKQTGYVTRNLLATPIMMGKEVLAVVMAVNKVNASEFSKQDEEVFSKYRTFVSIILKLHHTHYLYSVESRRSQILMWSANKVFEELTDVERQFHKVLYTVRTYLNCERYSIGLLDMTKEKEFYDEWPVKLGEVEPYKGPKTPDGREIIFYKIIDYILHGKEEIKVIPTPPADHWTLVSGLPTYVAENGFICNMLNAPADEYFTFQKGPVDDTGWVIKNVLSLPIVNKKEDIVGVATFYNRKDGKPFDEYDEHITETLTQFLGWSLLNTDTYEKMNKLENRKEIAQEMLMNQTKATPDEIESILKFKEKLSIDVIEDCEEKQLVTILEEDLPDLKAVDLCEFHFSDFPITEHGLIKCGLRLFFEINVVEKFKVPVEVLTRWMYTVRKGYRSVTYHNWRHGFNVGQTMFTLLMTGRLKKYYTDLEAFAMLAAAFCHDIDHRGTNNLYQMKSTSPLAKLHGSSILERHHLEYSKTLLQDESLNIFQNLNKRQFETVIHLFEVAIIATDLALYFKKRTMFQKIVDACEKMETEEEAIKYITIDPTKKEIIMAMMMTACDLSAITKPWEVQSQVALLVASEFWEQGDLERTVLQQQPIPMMDRNKKDELPKLQVGFIDFVCTFVYKEFSRFHQEVTPMLNGLQNNRMEWKSLADEYDAKVKVMEEEVKKQEEGNMTEKATEDSGDGVDDKKSKTCLML</sequence>
<evidence type="ECO:0000313" key="20">
    <source>
        <dbReference type="Proteomes" id="UP000001074"/>
    </source>
</evidence>
<dbReference type="InParanoid" id="G1P154"/>
<feature type="binding site" evidence="14">
    <location>
        <position position="723"/>
    </location>
    <ligand>
        <name>Zn(2+)</name>
        <dbReference type="ChEBI" id="CHEBI:29105"/>
        <label>1</label>
    </ligand>
</feature>
<feature type="binding site" evidence="14">
    <location>
        <position position="602"/>
    </location>
    <ligand>
        <name>Zn(2+)</name>
        <dbReference type="ChEBI" id="CHEBI:29105"/>
        <label>1</label>
    </ligand>
</feature>
<dbReference type="AlphaFoldDB" id="G1P154"/>